<dbReference type="Proteomes" id="UP000001511">
    <property type="component" value="Chromosome"/>
</dbReference>
<sequence>MWVNEKIGMACAEPISKKCPLKKAKGENQQAIKPC</sequence>
<accession>D7E375</accession>
<dbReference type="HOGENOM" id="CLU_3366110_0_0_3"/>
<proteinExistence type="predicted"/>
<dbReference type="KEGG" id="naz:Aazo_1176"/>
<evidence type="ECO:0000313" key="1">
    <source>
        <dbReference type="EMBL" id="ADI63498.1"/>
    </source>
</evidence>
<reference evidence="1 2" key="1">
    <citation type="journal article" date="2010" name="PLoS ONE">
        <title>Genome erosion in a nitrogen-fixing vertically transmitted endosymbiotic multicellular cyanobacterium.</title>
        <authorList>
            <person name="Ran L."/>
            <person name="Larsson J."/>
            <person name="Vigil-Stenman T."/>
            <person name="Nylander J.A."/>
            <person name="Ininbergs K."/>
            <person name="Zheng W.W."/>
            <person name="Lapidus A."/>
            <person name="Lowry S."/>
            <person name="Haselkorn R."/>
            <person name="Bergman B."/>
        </authorList>
    </citation>
    <scope>NUCLEOTIDE SEQUENCE [LARGE SCALE GENOMIC DNA]</scope>
    <source>
        <strain evidence="1 2">0708</strain>
    </source>
</reference>
<dbReference type="AlphaFoldDB" id="D7E375"/>
<gene>
    <name evidence="1" type="ordered locus">Aazo_1176</name>
</gene>
<name>D7E375_NOSA0</name>
<evidence type="ECO:0000313" key="2">
    <source>
        <dbReference type="Proteomes" id="UP000001511"/>
    </source>
</evidence>
<protein>
    <submittedName>
        <fullName evidence="1">Uncharacterized protein</fullName>
    </submittedName>
</protein>
<dbReference type="EMBL" id="CP002059">
    <property type="protein sequence ID" value="ADI63498.1"/>
    <property type="molecule type" value="Genomic_DNA"/>
</dbReference>
<organism evidence="1 2">
    <name type="scientific">Nostoc azollae (strain 0708)</name>
    <name type="common">Anabaena azollae (strain 0708)</name>
    <dbReference type="NCBI Taxonomy" id="551115"/>
    <lineage>
        <taxon>Bacteria</taxon>
        <taxon>Bacillati</taxon>
        <taxon>Cyanobacteriota</taxon>
        <taxon>Cyanophyceae</taxon>
        <taxon>Nostocales</taxon>
        <taxon>Nostocaceae</taxon>
        <taxon>Trichormus</taxon>
    </lineage>
</organism>
<keyword evidence="2" id="KW-1185">Reference proteome</keyword>